<feature type="region of interest" description="Disordered" evidence="1">
    <location>
        <begin position="177"/>
        <end position="223"/>
    </location>
</feature>
<accession>A0A964ULL4</accession>
<feature type="compositionally biased region" description="Polar residues" evidence="1">
    <location>
        <begin position="177"/>
        <end position="191"/>
    </location>
</feature>
<dbReference type="OrthoDB" id="4121322at2"/>
<dbReference type="EMBL" id="JAAAHS010000036">
    <property type="protein sequence ID" value="NBE51311.1"/>
    <property type="molecule type" value="Genomic_DNA"/>
</dbReference>
<gene>
    <name evidence="2" type="ORF">GUY60_07715</name>
</gene>
<evidence type="ECO:0000313" key="3">
    <source>
        <dbReference type="Proteomes" id="UP000598297"/>
    </source>
</evidence>
<name>A0A964ULL4_9ACTN</name>
<reference evidence="2" key="1">
    <citation type="submission" date="2020-01" db="EMBL/GenBank/DDBJ databases">
        <title>Whole-genome analyses of novel actinobacteria.</title>
        <authorList>
            <person name="Sahin N."/>
        </authorList>
    </citation>
    <scope>NUCLEOTIDE SEQUENCE</scope>
    <source>
        <strain evidence="2">YC537</strain>
    </source>
</reference>
<protein>
    <recommendedName>
        <fullName evidence="4">Transposase</fullName>
    </recommendedName>
</protein>
<organism evidence="2 3">
    <name type="scientific">Streptomyces boluensis</name>
    <dbReference type="NCBI Taxonomy" id="1775135"/>
    <lineage>
        <taxon>Bacteria</taxon>
        <taxon>Bacillati</taxon>
        <taxon>Actinomycetota</taxon>
        <taxon>Actinomycetes</taxon>
        <taxon>Kitasatosporales</taxon>
        <taxon>Streptomycetaceae</taxon>
        <taxon>Streptomyces</taxon>
    </lineage>
</organism>
<comment type="caution">
    <text evidence="2">The sequence shown here is derived from an EMBL/GenBank/DDBJ whole genome shotgun (WGS) entry which is preliminary data.</text>
</comment>
<evidence type="ECO:0000256" key="1">
    <source>
        <dbReference type="SAM" id="MobiDB-lite"/>
    </source>
</evidence>
<evidence type="ECO:0000313" key="2">
    <source>
        <dbReference type="EMBL" id="NBE51311.1"/>
    </source>
</evidence>
<dbReference type="Proteomes" id="UP000598297">
    <property type="component" value="Unassembled WGS sequence"/>
</dbReference>
<dbReference type="RefSeq" id="WP_161695178.1">
    <property type="nucleotide sequence ID" value="NZ_JAAAHS010000036.1"/>
</dbReference>
<dbReference type="AlphaFoldDB" id="A0A964ULL4"/>
<evidence type="ECO:0008006" key="4">
    <source>
        <dbReference type="Google" id="ProtNLM"/>
    </source>
</evidence>
<keyword evidence="3" id="KW-1185">Reference proteome</keyword>
<feature type="compositionally biased region" description="Low complexity" evidence="1">
    <location>
        <begin position="194"/>
        <end position="211"/>
    </location>
</feature>
<proteinExistence type="predicted"/>
<feature type="region of interest" description="Disordered" evidence="1">
    <location>
        <begin position="93"/>
        <end position="112"/>
    </location>
</feature>
<sequence length="223" mass="23560">MAAATSEPAHPAAVWSHRTIAEEVTRTAFASISASQVGRILAGLDRKAHRVHWLTRRDTPGFWDRVADVCGLYRDPPPGSVVLSIGEKTAIAARSRRHPGSPARAGEPARQEFEYRRHDTASLVAALNVRTGEVLTETTTRNDAATFTGFLDQLDVSIAAGQDVHAALACASTSGAPGLNHSTGPPGTPIQQKPAAPGRLRAARGRGALNARRQEKGASGLQV</sequence>